<comment type="subcellular location">
    <subcellularLocation>
        <location evidence="2">Cytoplasm</location>
    </subcellularLocation>
    <subcellularLocation>
        <location evidence="1">Membrane</location>
    </subcellularLocation>
</comment>
<dbReference type="GO" id="GO:0005096">
    <property type="term" value="F:GTPase activator activity"/>
    <property type="evidence" value="ECO:0007669"/>
    <property type="project" value="UniProtKB-KW"/>
</dbReference>
<feature type="region of interest" description="Disordered" evidence="9">
    <location>
        <begin position="594"/>
        <end position="615"/>
    </location>
</feature>
<feature type="region of interest" description="Disordered" evidence="9">
    <location>
        <begin position="107"/>
        <end position="153"/>
    </location>
</feature>
<evidence type="ECO:0000256" key="9">
    <source>
        <dbReference type="SAM" id="MobiDB-lite"/>
    </source>
</evidence>
<feature type="compositionally biased region" description="Low complexity" evidence="9">
    <location>
        <begin position="120"/>
        <end position="133"/>
    </location>
</feature>
<dbReference type="SMART" id="SM00325">
    <property type="entry name" value="RhoGEF"/>
    <property type="match status" value="1"/>
</dbReference>
<dbReference type="FunFam" id="2.30.29.30:FF:000072">
    <property type="entry name" value="Rho guanine nucleotide exchange factor 1"/>
    <property type="match status" value="1"/>
</dbReference>
<keyword evidence="7" id="KW-0175">Coiled coil</keyword>
<keyword evidence="5" id="KW-0597">Phosphoprotein</keyword>
<dbReference type="RGD" id="1305111">
    <property type="gene designation" value="Arhgef12"/>
</dbReference>
<keyword evidence="6" id="KW-0344">Guanine-nucleotide releasing factor</keyword>
<dbReference type="GO" id="GO:0007186">
    <property type="term" value="P:G protein-coupled receptor signaling pathway"/>
    <property type="evidence" value="ECO:0007669"/>
    <property type="project" value="InterPro"/>
</dbReference>
<feature type="compositionally biased region" description="Basic and acidic residues" evidence="9">
    <location>
        <begin position="39"/>
        <end position="49"/>
    </location>
</feature>
<dbReference type="InterPro" id="IPR041020">
    <property type="entry name" value="PH_16"/>
</dbReference>
<accession>A6J3T5</accession>
<dbReference type="SUPFAM" id="SSF48065">
    <property type="entry name" value="DBL homology domain (DH-domain)"/>
    <property type="match status" value="1"/>
</dbReference>
<keyword evidence="3" id="KW-0343">GTPase activation</keyword>
<dbReference type="GO" id="GO:0005085">
    <property type="term" value="F:guanyl-nucleotide exchange factor activity"/>
    <property type="evidence" value="ECO:0007669"/>
    <property type="project" value="UniProtKB-KW"/>
</dbReference>
<dbReference type="PROSITE" id="PS50003">
    <property type="entry name" value="PH_DOMAIN"/>
    <property type="match status" value="1"/>
</dbReference>
<dbReference type="PANTHER" id="PTHR45872">
    <property type="entry name" value="RHO GUANINE NUCLEOTIDE EXCHANGE FACTOR 2, ISOFORM D"/>
    <property type="match status" value="1"/>
</dbReference>
<feature type="region of interest" description="Disordered" evidence="9">
    <location>
        <begin position="902"/>
        <end position="926"/>
    </location>
</feature>
<dbReference type="InterPro" id="IPR001331">
    <property type="entry name" value="GDS_CDC24_CS"/>
</dbReference>
<evidence type="ECO:0000256" key="6">
    <source>
        <dbReference type="ARBA" id="ARBA00022658"/>
    </source>
</evidence>
<dbReference type="EMBL" id="CH473975">
    <property type="protein sequence ID" value="EDL95258.1"/>
    <property type="molecule type" value="Genomic_DNA"/>
</dbReference>
<dbReference type="FunFam" id="1.20.900.10:FF:000006">
    <property type="entry name" value="Rho guanine nucleotide exchange factor (GEF) 11"/>
    <property type="match status" value="1"/>
</dbReference>
<dbReference type="GO" id="GO:0016020">
    <property type="term" value="C:membrane"/>
    <property type="evidence" value="ECO:0007669"/>
    <property type="project" value="UniProtKB-SubCell"/>
</dbReference>
<dbReference type="Gene3D" id="1.20.900.10">
    <property type="entry name" value="Dbl homology (DH) domain"/>
    <property type="match status" value="1"/>
</dbReference>
<dbReference type="Pfam" id="PF00621">
    <property type="entry name" value="RhoGEF"/>
    <property type="match status" value="1"/>
</dbReference>
<dbReference type="InterPro" id="IPR000219">
    <property type="entry name" value="DH_dom"/>
</dbReference>
<dbReference type="CDD" id="cd13390">
    <property type="entry name" value="PH_LARG"/>
    <property type="match status" value="1"/>
</dbReference>
<dbReference type="InterPro" id="IPR037801">
    <property type="entry name" value="ARHGEF12_PH"/>
</dbReference>
<evidence type="ECO:0000256" key="1">
    <source>
        <dbReference type="ARBA" id="ARBA00004370"/>
    </source>
</evidence>
<dbReference type="SMART" id="SM00233">
    <property type="entry name" value="PH"/>
    <property type="match status" value="1"/>
</dbReference>
<protein>
    <submittedName>
        <fullName evidence="12">Rho guanine nucleotide exchange factor (GEF) 12</fullName>
    </submittedName>
</protein>
<evidence type="ECO:0000256" key="3">
    <source>
        <dbReference type="ARBA" id="ARBA00022468"/>
    </source>
</evidence>
<feature type="region of interest" description="Disordered" evidence="9">
    <location>
        <begin position="34"/>
        <end position="72"/>
    </location>
</feature>
<evidence type="ECO:0000256" key="8">
    <source>
        <dbReference type="ARBA" id="ARBA00023136"/>
    </source>
</evidence>
<dbReference type="InterPro" id="IPR001849">
    <property type="entry name" value="PH_domain"/>
</dbReference>
<name>A6J3T5_RAT</name>
<reference evidence="13" key="1">
    <citation type="submission" date="2005-09" db="EMBL/GenBank/DDBJ databases">
        <authorList>
            <person name="Mural R.J."/>
            <person name="Li P.W."/>
            <person name="Adams M.D."/>
            <person name="Amanatides P.G."/>
            <person name="Baden-Tillson H."/>
            <person name="Barnstead M."/>
            <person name="Chin S.H."/>
            <person name="Dew I."/>
            <person name="Evans C.A."/>
            <person name="Ferriera S."/>
            <person name="Flanigan M."/>
            <person name="Fosler C."/>
            <person name="Glodek A."/>
            <person name="Gu Z."/>
            <person name="Holt R.A."/>
            <person name="Jennings D."/>
            <person name="Kraft C.L."/>
            <person name="Lu F."/>
            <person name="Nguyen T."/>
            <person name="Nusskern D.R."/>
            <person name="Pfannkoch C.M."/>
            <person name="Sitter C."/>
            <person name="Sutton G.G."/>
            <person name="Venter J.C."/>
            <person name="Wang Z."/>
            <person name="Woodage T."/>
            <person name="Zheng X.H."/>
            <person name="Zhong F."/>
        </authorList>
    </citation>
    <scope>NUCLEOTIDE SEQUENCE [LARGE SCALE GENOMIC DNA]</scope>
    <source>
        <strain>BN</strain>
        <strain evidence="13">Sprague-Dawley</strain>
    </source>
</reference>
<dbReference type="PROSITE" id="PS00741">
    <property type="entry name" value="DH_1"/>
    <property type="match status" value="1"/>
</dbReference>
<dbReference type="GO" id="GO:0005737">
    <property type="term" value="C:cytoplasm"/>
    <property type="evidence" value="ECO:0007669"/>
    <property type="project" value="UniProtKB-SubCell"/>
</dbReference>
<evidence type="ECO:0000256" key="5">
    <source>
        <dbReference type="ARBA" id="ARBA00022553"/>
    </source>
</evidence>
<evidence type="ECO:0000256" key="4">
    <source>
        <dbReference type="ARBA" id="ARBA00022490"/>
    </source>
</evidence>
<dbReference type="InterPro" id="IPR035899">
    <property type="entry name" value="DBL_dom_sf"/>
</dbReference>
<feature type="domain" description="PH" evidence="10">
    <location>
        <begin position="476"/>
        <end position="589"/>
    </location>
</feature>
<dbReference type="AlphaFoldDB" id="A6J3T5"/>
<evidence type="ECO:0000259" key="10">
    <source>
        <dbReference type="PROSITE" id="PS50003"/>
    </source>
</evidence>
<feature type="domain" description="DH" evidence="11">
    <location>
        <begin position="244"/>
        <end position="434"/>
    </location>
</feature>
<keyword evidence="8" id="KW-0472">Membrane</keyword>
<organism evidence="12 13">
    <name type="scientific">Rattus norvegicus</name>
    <name type="common">Rat</name>
    <dbReference type="NCBI Taxonomy" id="10116"/>
    <lineage>
        <taxon>Eukaryota</taxon>
        <taxon>Metazoa</taxon>
        <taxon>Chordata</taxon>
        <taxon>Craniata</taxon>
        <taxon>Vertebrata</taxon>
        <taxon>Euteleostomi</taxon>
        <taxon>Mammalia</taxon>
        <taxon>Eutheria</taxon>
        <taxon>Euarchontoglires</taxon>
        <taxon>Glires</taxon>
        <taxon>Rodentia</taxon>
        <taxon>Myomorpha</taxon>
        <taxon>Muroidea</taxon>
        <taxon>Muridae</taxon>
        <taxon>Murinae</taxon>
        <taxon>Rattus</taxon>
    </lineage>
</organism>
<evidence type="ECO:0000313" key="13">
    <source>
        <dbReference type="Proteomes" id="UP000234681"/>
    </source>
</evidence>
<gene>
    <name evidence="12 14" type="primary">Arhgef12</name>
    <name evidence="12" type="ORF">rCG_57868</name>
</gene>
<proteinExistence type="predicted"/>
<evidence type="ECO:0000256" key="7">
    <source>
        <dbReference type="ARBA" id="ARBA00023054"/>
    </source>
</evidence>
<sequence length="1002" mass="112098">MQYVILMYMKHLGVKVKEPRNLEHKRGRIGFLPKIKQSMKKDREGEEKGKRRGFPSILGPPRRPSRHDNSAIGRAMEIQKLRHPKHLSAPSSMSPELQDPAKLRQSGVANEGTDTGYLPASSMSSATSGAALSQEGGRENDTGAKQVGDAVAPGDCLDSIPRVPNTVFDFPPPLLDQVQEEECEVERVAEHGTPKPFRKFDSIAFGESQSEDEQFENDLETDPPNWQQLVSREVLLGLKPSEIKRQEVINELFYTERAHVRTLKVLDQVFYQRVSREGILSPSELRKIFSNLEDILQLHVGLNEQMKAVRKRNETSVIDHIGEDLLLWFSGPGEEKLKHAAATFCSNQPFALEMIKSRQKKDSRFQTFVQDAESNPLCRRLQLKDIIPTQMQRLTKYPLLLDNIAKYTEWPPEREKVKKAADQCRQILNYVNQAVREAENKQRLEDYQRRLDTSSLKLSEYPNVDELRNLDLTKRKMIHEGPLVWKVNRDKSIDLYTLLLEDILVLLQKQDDRLVLRCHSKILASTADSKHTFSPVIKLSTVLVRQVATDNKALFVISMSDNGAQIYELVAQTVSEKTVWQDLICRMAASVKEQSTKPIPLPQPPPCEGDNDEEEPAKLKVEHHDLSVAGLQSPDRVLGLESPLISSKPQSHSMNTPGKSEAEHLFVTATQFAKEQHANGTFKEGDGGYPVTISDPHLPVSEERWALDALRNLGLLKQLLVQQLGLTEKTTQEDWRSFSRYRPASEEAQADSGIPDLESVKACHAGEGQMSFKTGTGDVATCDSPRTSTESCAVQDSVILASQDSQASNIIEMDHMLLTPEVPTTAEPEGGLDDSGEHFFDAREAHSDDNPSEGDGAVRKEEEDVNVRISGNCLILDGYDAVQESSTDEEIASSFTLQPVTGLPSVDSSHQQQHSPQNAISEGAISPSTPEFLVQRRWRAVEDACSEVQSPSAWTDSQSQILEYIHKIEADLEHLKKVEESYTLLCQRLAGSALPDKVSDKS</sequence>
<dbReference type="SUPFAM" id="SSF50729">
    <property type="entry name" value="PH domain-like"/>
    <property type="match status" value="1"/>
</dbReference>
<feature type="region of interest" description="Disordered" evidence="9">
    <location>
        <begin position="843"/>
        <end position="863"/>
    </location>
</feature>
<dbReference type="Gene3D" id="2.30.29.30">
    <property type="entry name" value="Pleckstrin-homology domain (PH domain)/Phosphotyrosine-binding domain (PTB)"/>
    <property type="match status" value="1"/>
</dbReference>
<evidence type="ECO:0000313" key="14">
    <source>
        <dbReference type="RGD" id="1305111"/>
    </source>
</evidence>
<keyword evidence="4" id="KW-0963">Cytoplasm</keyword>
<dbReference type="PANTHER" id="PTHR45872:SF3">
    <property type="entry name" value="RHO GUANINE NUCLEOTIDE EXCHANGE FACTOR 12"/>
    <property type="match status" value="1"/>
</dbReference>
<feature type="compositionally biased region" description="Polar residues" evidence="9">
    <location>
        <begin position="906"/>
        <end position="920"/>
    </location>
</feature>
<dbReference type="PROSITE" id="PS50010">
    <property type="entry name" value="DH_2"/>
    <property type="match status" value="1"/>
</dbReference>
<dbReference type="AGR" id="RGD:1305111"/>
<evidence type="ECO:0000313" key="12">
    <source>
        <dbReference type="EMBL" id="EDL95258.1"/>
    </source>
</evidence>
<dbReference type="CDD" id="cd00160">
    <property type="entry name" value="RhoGEF"/>
    <property type="match status" value="1"/>
</dbReference>
<evidence type="ECO:0000256" key="2">
    <source>
        <dbReference type="ARBA" id="ARBA00004496"/>
    </source>
</evidence>
<dbReference type="GO" id="GO:0007266">
    <property type="term" value="P:Rho protein signal transduction"/>
    <property type="evidence" value="ECO:0007669"/>
    <property type="project" value="InterPro"/>
</dbReference>
<dbReference type="Pfam" id="PF17838">
    <property type="entry name" value="PH_16"/>
    <property type="match status" value="1"/>
</dbReference>
<dbReference type="Proteomes" id="UP000234681">
    <property type="component" value="Chromosome 8"/>
</dbReference>
<dbReference type="InterPro" id="IPR011993">
    <property type="entry name" value="PH-like_dom_sf"/>
</dbReference>
<evidence type="ECO:0000259" key="11">
    <source>
        <dbReference type="PROSITE" id="PS50010"/>
    </source>
</evidence>